<evidence type="ECO:0000256" key="6">
    <source>
        <dbReference type="HAMAP-Rule" id="MF_01039"/>
    </source>
</evidence>
<dbReference type="GO" id="GO:0004619">
    <property type="term" value="F:phosphoglycerate mutase activity"/>
    <property type="evidence" value="ECO:0007669"/>
    <property type="project" value="UniProtKB-UniRule"/>
</dbReference>
<comment type="pathway">
    <text evidence="6 10">Carbohydrate degradation; glycolysis; pyruvate from D-glyceraldehyde 3-phosphate: step 3/5.</text>
</comment>
<dbReference type="InterPro" id="IPR013078">
    <property type="entry name" value="His_Pase_superF_clade-1"/>
</dbReference>
<feature type="binding site" evidence="6 8">
    <location>
        <position position="62"/>
    </location>
    <ligand>
        <name>substrate</name>
    </ligand>
</feature>
<dbReference type="PANTHER" id="PTHR11931">
    <property type="entry name" value="PHOSPHOGLYCERATE MUTASE"/>
    <property type="match status" value="1"/>
</dbReference>
<dbReference type="HAMAP" id="MF_01039">
    <property type="entry name" value="PGAM_GpmA"/>
    <property type="match status" value="1"/>
</dbReference>
<evidence type="ECO:0000256" key="8">
    <source>
        <dbReference type="PIRSR" id="PIRSR613078-2"/>
    </source>
</evidence>
<name>A0A0U1P5V8_PHOLE</name>
<dbReference type="PIRSF" id="PIRSF000709">
    <property type="entry name" value="6PFK_2-Ptase"/>
    <property type="match status" value="1"/>
</dbReference>
<dbReference type="InterPro" id="IPR001345">
    <property type="entry name" value="PG/BPGM_mutase_AS"/>
</dbReference>
<comment type="catalytic activity">
    <reaction evidence="1 6 10">
        <text>(2R)-2-phosphoglycerate = (2R)-3-phosphoglycerate</text>
        <dbReference type="Rhea" id="RHEA:15901"/>
        <dbReference type="ChEBI" id="CHEBI:58272"/>
        <dbReference type="ChEBI" id="CHEBI:58289"/>
        <dbReference type="EC" id="5.4.2.11"/>
    </reaction>
</comment>
<dbReference type="InterPro" id="IPR005952">
    <property type="entry name" value="Phosphogly_mut1"/>
</dbReference>
<dbReference type="NCBIfam" id="NF010713">
    <property type="entry name" value="PRK14115.1"/>
    <property type="match status" value="1"/>
</dbReference>
<dbReference type="EC" id="5.4.2.11" evidence="6 10"/>
<dbReference type="NCBIfam" id="TIGR01258">
    <property type="entry name" value="pgm_1"/>
    <property type="match status" value="1"/>
</dbReference>
<keyword evidence="4 6" id="KW-0324">Glycolysis</keyword>
<evidence type="ECO:0000256" key="3">
    <source>
        <dbReference type="ARBA" id="ARBA00022432"/>
    </source>
</evidence>
<comment type="function">
    <text evidence="6 10">Catalyzes the interconversion of 2-phosphoglycerate and 3-phosphoglycerate.</text>
</comment>
<feature type="binding site" evidence="6 8">
    <location>
        <begin position="185"/>
        <end position="186"/>
    </location>
    <ligand>
        <name>substrate</name>
    </ligand>
</feature>
<feature type="binding site" evidence="6 8">
    <location>
        <begin position="89"/>
        <end position="92"/>
    </location>
    <ligand>
        <name>substrate</name>
    </ligand>
</feature>
<proteinExistence type="inferred from homology"/>
<dbReference type="HOGENOM" id="CLU_033323_1_5_6"/>
<evidence type="ECO:0000256" key="10">
    <source>
        <dbReference type="RuleBase" id="RU004512"/>
    </source>
</evidence>
<comment type="similarity">
    <text evidence="2 6">Belongs to the phosphoglycerate mutase family. BPG-dependent PGAM subfamily.</text>
</comment>
<evidence type="ECO:0000256" key="7">
    <source>
        <dbReference type="PIRSR" id="PIRSR613078-1"/>
    </source>
</evidence>
<keyword evidence="3 6" id="KW-0312">Gluconeogenesis</keyword>
<feature type="active site" description="Tele-phosphohistidine intermediate" evidence="6 7">
    <location>
        <position position="11"/>
    </location>
</feature>
<evidence type="ECO:0000256" key="2">
    <source>
        <dbReference type="ARBA" id="ARBA00006717"/>
    </source>
</evidence>
<evidence type="ECO:0000256" key="4">
    <source>
        <dbReference type="ARBA" id="ARBA00023152"/>
    </source>
</evidence>
<dbReference type="PROSITE" id="PS00175">
    <property type="entry name" value="PG_MUTASE"/>
    <property type="match status" value="1"/>
</dbReference>
<comment type="subunit">
    <text evidence="6">Homodimer.</text>
</comment>
<dbReference type="AlphaFoldDB" id="A0A0U1P5V8"/>
<keyword evidence="5 6" id="KW-0413">Isomerase</keyword>
<feature type="binding site" evidence="6 8">
    <location>
        <begin position="116"/>
        <end position="117"/>
    </location>
    <ligand>
        <name>substrate</name>
    </ligand>
</feature>
<dbReference type="RefSeq" id="WP_023932427.1">
    <property type="nucleotide sequence ID" value="NZ_DF196819.1"/>
</dbReference>
<evidence type="ECO:0000256" key="1">
    <source>
        <dbReference type="ARBA" id="ARBA00000380"/>
    </source>
</evidence>
<feature type="site" description="Transition state stabilizer" evidence="6 9">
    <location>
        <position position="184"/>
    </location>
</feature>
<dbReference type="UniPathway" id="UPA00109">
    <property type="reaction ID" value="UER00186"/>
</dbReference>
<dbReference type="SUPFAM" id="SSF53254">
    <property type="entry name" value="Phosphoglycerate mutase-like"/>
    <property type="match status" value="1"/>
</dbReference>
<feature type="binding site" evidence="6 8">
    <location>
        <position position="100"/>
    </location>
    <ligand>
        <name>substrate</name>
    </ligand>
</feature>
<organism evidence="11 12">
    <name type="scientific">Photobacterium leiognathi lrivu.4.1</name>
    <dbReference type="NCBI Taxonomy" id="1248232"/>
    <lineage>
        <taxon>Bacteria</taxon>
        <taxon>Pseudomonadati</taxon>
        <taxon>Pseudomonadota</taxon>
        <taxon>Gammaproteobacteria</taxon>
        <taxon>Vibrionales</taxon>
        <taxon>Vibrionaceae</taxon>
        <taxon>Photobacterium</taxon>
    </lineage>
</organism>
<evidence type="ECO:0000313" key="12">
    <source>
        <dbReference type="Proteomes" id="UP000030675"/>
    </source>
</evidence>
<dbReference type="Gene3D" id="3.40.50.1240">
    <property type="entry name" value="Phosphoglycerate mutase-like"/>
    <property type="match status" value="1"/>
</dbReference>
<evidence type="ECO:0000256" key="5">
    <source>
        <dbReference type="ARBA" id="ARBA00023235"/>
    </source>
</evidence>
<sequence length="230" mass="26449">MKNTRVVLLRHGQSVWNKENRFTGWANVPLSEQGEAEARNAGVKLKEQNFQFDACYTSMLDRAIKTSNLALEQLDSLWIPVQHDWHLNERHYGNLQGLNKAETAQEFGDEQVHVWRRSYDVEPPQVSDDSKYYPGNDRRYEGIEHSQIPHGESLKDTYDRVLPFWNGTVVPNIESGSDILIAAHGNSLRALIKYLDNIADEDIVDVEIPTGSPLVYEFDEQMKPVKSYYL</sequence>
<dbReference type="eggNOG" id="COG0588">
    <property type="taxonomic scope" value="Bacteria"/>
</dbReference>
<gene>
    <name evidence="6" type="primary">gpmA</name>
    <name evidence="11" type="ORF">PLEI_1584</name>
</gene>
<evidence type="ECO:0000256" key="9">
    <source>
        <dbReference type="PIRSR" id="PIRSR613078-3"/>
    </source>
</evidence>
<dbReference type="Pfam" id="PF00300">
    <property type="entry name" value="His_Phos_1"/>
    <property type="match status" value="1"/>
</dbReference>
<protein>
    <recommendedName>
        <fullName evidence="6 10">2,3-bisphosphoglycerate-dependent phosphoglycerate mutase</fullName>
        <shortName evidence="6">BPG-dependent PGAM</shortName>
        <shortName evidence="6">PGAM</shortName>
        <shortName evidence="6">Phosphoglyceromutase</shortName>
        <shortName evidence="6">dPGM</shortName>
        <ecNumber evidence="6 10">5.4.2.11</ecNumber>
    </recommendedName>
</protein>
<feature type="binding site" evidence="6 8">
    <location>
        <begin position="10"/>
        <end position="17"/>
    </location>
    <ligand>
        <name>substrate</name>
    </ligand>
</feature>
<accession>A0A0U1P5V8</accession>
<dbReference type="GO" id="GO:0006094">
    <property type="term" value="P:gluconeogenesis"/>
    <property type="evidence" value="ECO:0007669"/>
    <property type="project" value="UniProtKB-UniRule"/>
</dbReference>
<dbReference type="Proteomes" id="UP000030675">
    <property type="component" value="Unassembled WGS sequence"/>
</dbReference>
<dbReference type="GO" id="GO:0006096">
    <property type="term" value="P:glycolytic process"/>
    <property type="evidence" value="ECO:0007669"/>
    <property type="project" value="UniProtKB-UniRule"/>
</dbReference>
<dbReference type="CDD" id="cd07067">
    <property type="entry name" value="HP_PGM_like"/>
    <property type="match status" value="1"/>
</dbReference>
<reference evidence="12" key="1">
    <citation type="submission" date="2012-12" db="EMBL/GenBank/DDBJ databases">
        <title>Genome Sequence of Photobacterium leiognathi lrivu.4.1.</title>
        <authorList>
            <person name="Urbanczyk H."/>
            <person name="Ogura Y."/>
            <person name="Hayashi T."/>
            <person name="Dunlap P.V."/>
        </authorList>
    </citation>
    <scope>NUCLEOTIDE SEQUENCE [LARGE SCALE GENOMIC DNA]</scope>
    <source>
        <strain evidence="12">lrivu.4.1</strain>
    </source>
</reference>
<dbReference type="SMART" id="SM00855">
    <property type="entry name" value="PGAM"/>
    <property type="match status" value="1"/>
</dbReference>
<feature type="binding site" evidence="6 8">
    <location>
        <begin position="23"/>
        <end position="24"/>
    </location>
    <ligand>
        <name>substrate</name>
    </ligand>
</feature>
<dbReference type="EMBL" id="DF196819">
    <property type="protein sequence ID" value="GAD29930.1"/>
    <property type="molecule type" value="Genomic_DNA"/>
</dbReference>
<feature type="active site" description="Proton donor/acceptor" evidence="6 7">
    <location>
        <position position="89"/>
    </location>
</feature>
<dbReference type="FunFam" id="3.40.50.1240:FF:000003">
    <property type="entry name" value="2,3-bisphosphoglycerate-dependent phosphoglycerate mutase"/>
    <property type="match status" value="1"/>
</dbReference>
<dbReference type="InterPro" id="IPR029033">
    <property type="entry name" value="His_PPase_superfam"/>
</dbReference>
<evidence type="ECO:0000313" key="11">
    <source>
        <dbReference type="EMBL" id="GAD29930.1"/>
    </source>
</evidence>